<proteinExistence type="predicted"/>
<reference evidence="2 3" key="2">
    <citation type="journal article" date="2013" name="Plant Cell Physiol.">
        <title>Rice Annotation Project Database (RAP-DB): an integrative and interactive database for rice genomics.</title>
        <authorList>
            <person name="Sakai H."/>
            <person name="Lee S.S."/>
            <person name="Tanaka T."/>
            <person name="Numa H."/>
            <person name="Kim J."/>
            <person name="Kawahara Y."/>
            <person name="Wakimoto H."/>
            <person name="Yang C.C."/>
            <person name="Iwamoto M."/>
            <person name="Abe T."/>
            <person name="Yamada Y."/>
            <person name="Muto A."/>
            <person name="Inokuchi H."/>
            <person name="Ikemura T."/>
            <person name="Matsumoto T."/>
            <person name="Sasaki T."/>
            <person name="Itoh T."/>
        </authorList>
    </citation>
    <scope>NUCLEOTIDE SEQUENCE [LARGE SCALE GENOMIC DNA]</scope>
    <source>
        <strain evidence="3">cv. Nipponbare</strain>
    </source>
</reference>
<organism evidence="2 3">
    <name type="scientific">Oryza sativa subsp. japonica</name>
    <name type="common">Rice</name>
    <dbReference type="NCBI Taxonomy" id="39947"/>
    <lineage>
        <taxon>Eukaryota</taxon>
        <taxon>Viridiplantae</taxon>
        <taxon>Streptophyta</taxon>
        <taxon>Embryophyta</taxon>
        <taxon>Tracheophyta</taxon>
        <taxon>Spermatophyta</taxon>
        <taxon>Magnoliopsida</taxon>
        <taxon>Liliopsida</taxon>
        <taxon>Poales</taxon>
        <taxon>Poaceae</taxon>
        <taxon>BOP clade</taxon>
        <taxon>Oryzoideae</taxon>
        <taxon>Oryzeae</taxon>
        <taxon>Oryzinae</taxon>
        <taxon>Oryza</taxon>
        <taxon>Oryza sativa</taxon>
    </lineage>
</organism>
<dbReference type="EMBL" id="AP014957">
    <property type="protein sequence ID" value="BAS73309.1"/>
    <property type="molecule type" value="Genomic_DNA"/>
</dbReference>
<reference evidence="3" key="1">
    <citation type="journal article" date="2005" name="Nature">
        <title>The map-based sequence of the rice genome.</title>
        <authorList>
            <consortium name="International rice genome sequencing project (IRGSP)"/>
            <person name="Matsumoto T."/>
            <person name="Wu J."/>
            <person name="Kanamori H."/>
            <person name="Katayose Y."/>
            <person name="Fujisawa M."/>
            <person name="Namiki N."/>
            <person name="Mizuno H."/>
            <person name="Yamamoto K."/>
            <person name="Antonio B.A."/>
            <person name="Baba T."/>
            <person name="Sakata K."/>
            <person name="Nagamura Y."/>
            <person name="Aoki H."/>
            <person name="Arikawa K."/>
            <person name="Arita K."/>
            <person name="Bito T."/>
            <person name="Chiden Y."/>
            <person name="Fujitsuka N."/>
            <person name="Fukunaka R."/>
            <person name="Hamada M."/>
            <person name="Harada C."/>
            <person name="Hayashi A."/>
            <person name="Hijishita S."/>
            <person name="Honda M."/>
            <person name="Hosokawa S."/>
            <person name="Ichikawa Y."/>
            <person name="Idonuma A."/>
            <person name="Iijima M."/>
            <person name="Ikeda M."/>
            <person name="Ikeno M."/>
            <person name="Ito K."/>
            <person name="Ito S."/>
            <person name="Ito T."/>
            <person name="Ito Y."/>
            <person name="Ito Y."/>
            <person name="Iwabuchi A."/>
            <person name="Kamiya K."/>
            <person name="Karasawa W."/>
            <person name="Kurita K."/>
            <person name="Katagiri S."/>
            <person name="Kikuta A."/>
            <person name="Kobayashi H."/>
            <person name="Kobayashi N."/>
            <person name="Machita K."/>
            <person name="Maehara T."/>
            <person name="Masukawa M."/>
            <person name="Mizubayashi T."/>
            <person name="Mukai Y."/>
            <person name="Nagasaki H."/>
            <person name="Nagata Y."/>
            <person name="Naito S."/>
            <person name="Nakashima M."/>
            <person name="Nakama Y."/>
            <person name="Nakamichi Y."/>
            <person name="Nakamura M."/>
            <person name="Meguro A."/>
            <person name="Negishi M."/>
            <person name="Ohta I."/>
            <person name="Ohta T."/>
            <person name="Okamoto M."/>
            <person name="Ono N."/>
            <person name="Saji S."/>
            <person name="Sakaguchi M."/>
            <person name="Sakai K."/>
            <person name="Shibata M."/>
            <person name="Shimokawa T."/>
            <person name="Song J."/>
            <person name="Takazaki Y."/>
            <person name="Terasawa K."/>
            <person name="Tsugane M."/>
            <person name="Tsuji K."/>
            <person name="Ueda S."/>
            <person name="Waki K."/>
            <person name="Yamagata H."/>
            <person name="Yamamoto M."/>
            <person name="Yamamoto S."/>
            <person name="Yamane H."/>
            <person name="Yoshiki S."/>
            <person name="Yoshihara R."/>
            <person name="Yukawa K."/>
            <person name="Zhong H."/>
            <person name="Yano M."/>
            <person name="Yuan Q."/>
            <person name="Ouyang S."/>
            <person name="Liu J."/>
            <person name="Jones K.M."/>
            <person name="Gansberger K."/>
            <person name="Moffat K."/>
            <person name="Hill J."/>
            <person name="Bera J."/>
            <person name="Fadrosh D."/>
            <person name="Jin S."/>
            <person name="Johri S."/>
            <person name="Kim M."/>
            <person name="Overton L."/>
            <person name="Reardon M."/>
            <person name="Tsitrin T."/>
            <person name="Vuong H."/>
            <person name="Weaver B."/>
            <person name="Ciecko A."/>
            <person name="Tallon L."/>
            <person name="Jackson J."/>
            <person name="Pai G."/>
            <person name="Aken S.V."/>
            <person name="Utterback T."/>
            <person name="Reidmuller S."/>
            <person name="Feldblyum T."/>
            <person name="Hsiao J."/>
            <person name="Zismann V."/>
            <person name="Iobst S."/>
            <person name="de Vazeille A.R."/>
            <person name="Buell C.R."/>
            <person name="Ying K."/>
            <person name="Li Y."/>
            <person name="Lu T."/>
            <person name="Huang Y."/>
            <person name="Zhao Q."/>
            <person name="Feng Q."/>
            <person name="Zhang L."/>
            <person name="Zhu J."/>
            <person name="Weng Q."/>
            <person name="Mu J."/>
            <person name="Lu Y."/>
            <person name="Fan D."/>
            <person name="Liu Y."/>
            <person name="Guan J."/>
            <person name="Zhang Y."/>
            <person name="Yu S."/>
            <person name="Liu X."/>
            <person name="Zhang Y."/>
            <person name="Hong G."/>
            <person name="Han B."/>
            <person name="Choisne N."/>
            <person name="Demange N."/>
            <person name="Orjeda G."/>
            <person name="Samain S."/>
            <person name="Cattolico L."/>
            <person name="Pelletier E."/>
            <person name="Couloux A."/>
            <person name="Segurens B."/>
            <person name="Wincker P."/>
            <person name="D'Hont A."/>
            <person name="Scarpelli C."/>
            <person name="Weissenbach J."/>
            <person name="Salanoubat M."/>
            <person name="Quetier F."/>
            <person name="Yu Y."/>
            <person name="Kim H.R."/>
            <person name="Rambo T."/>
            <person name="Currie J."/>
            <person name="Collura K."/>
            <person name="Luo M."/>
            <person name="Yang T."/>
            <person name="Ammiraju J.S.S."/>
            <person name="Engler F."/>
            <person name="Soderlund C."/>
            <person name="Wing R.A."/>
            <person name="Palmer L.E."/>
            <person name="de la Bastide M."/>
            <person name="Spiegel L."/>
            <person name="Nascimento L."/>
            <person name="Zutavern T."/>
            <person name="O'Shaughnessy A."/>
            <person name="Dike S."/>
            <person name="Dedhia N."/>
            <person name="Preston R."/>
            <person name="Balija V."/>
            <person name="McCombie W.R."/>
            <person name="Chow T."/>
            <person name="Chen H."/>
            <person name="Chung M."/>
            <person name="Chen C."/>
            <person name="Shaw J."/>
            <person name="Wu H."/>
            <person name="Hsiao K."/>
            <person name="Chao Y."/>
            <person name="Chu M."/>
            <person name="Cheng C."/>
            <person name="Hour A."/>
            <person name="Lee P."/>
            <person name="Lin S."/>
            <person name="Lin Y."/>
            <person name="Liou J."/>
            <person name="Liu S."/>
            <person name="Hsing Y."/>
            <person name="Raghuvanshi S."/>
            <person name="Mohanty A."/>
            <person name="Bharti A.K."/>
            <person name="Gaur A."/>
            <person name="Gupta V."/>
            <person name="Kumar D."/>
            <person name="Ravi V."/>
            <person name="Vij S."/>
            <person name="Kapur A."/>
            <person name="Khurana P."/>
            <person name="Khurana P."/>
            <person name="Khurana J.P."/>
            <person name="Tyagi A.K."/>
            <person name="Gaikwad K."/>
            <person name="Singh A."/>
            <person name="Dalal V."/>
            <person name="Srivastava S."/>
            <person name="Dixit A."/>
            <person name="Pal A.K."/>
            <person name="Ghazi I.A."/>
            <person name="Yadav M."/>
            <person name="Pandit A."/>
            <person name="Bhargava A."/>
            <person name="Sureshbabu K."/>
            <person name="Batra K."/>
            <person name="Sharma T.R."/>
            <person name="Mohapatra T."/>
            <person name="Singh N.K."/>
            <person name="Messing J."/>
            <person name="Nelson A.B."/>
            <person name="Fuks G."/>
            <person name="Kavchok S."/>
            <person name="Keizer G."/>
            <person name="Linton E."/>
            <person name="Llaca V."/>
            <person name="Song R."/>
            <person name="Tanyolac B."/>
            <person name="Young S."/>
            <person name="Ho-Il K."/>
            <person name="Hahn J.H."/>
            <person name="Sangsakoo G."/>
            <person name="Vanavichit A."/>
            <person name="de Mattos Luiz.A.T."/>
            <person name="Zimmer P.D."/>
            <person name="Malone G."/>
            <person name="Dellagostin O."/>
            <person name="de Oliveira A.C."/>
            <person name="Bevan M."/>
            <person name="Bancroft I."/>
            <person name="Minx P."/>
            <person name="Cordum H."/>
            <person name="Wilson R."/>
            <person name="Cheng Z."/>
            <person name="Jin W."/>
            <person name="Jiang J."/>
            <person name="Leong S.A."/>
            <person name="Iwama H."/>
            <person name="Gojobori T."/>
            <person name="Itoh T."/>
            <person name="Niimura Y."/>
            <person name="Fujii Y."/>
            <person name="Habara T."/>
            <person name="Sakai H."/>
            <person name="Sato Y."/>
            <person name="Wilson G."/>
            <person name="Kumar K."/>
            <person name="McCouch S."/>
            <person name="Juretic N."/>
            <person name="Hoen D."/>
            <person name="Wright S."/>
            <person name="Bruskiewich R."/>
            <person name="Bureau T."/>
            <person name="Miyao A."/>
            <person name="Hirochika H."/>
            <person name="Nishikawa T."/>
            <person name="Kadowaki K."/>
            <person name="Sugiura M."/>
            <person name="Burr B."/>
            <person name="Sasaki T."/>
        </authorList>
    </citation>
    <scope>NUCLEOTIDE SEQUENCE [LARGE SCALE GENOMIC DNA]</scope>
    <source>
        <strain evidence="3">cv. Nipponbare</strain>
    </source>
</reference>
<feature type="region of interest" description="Disordered" evidence="1">
    <location>
        <begin position="75"/>
        <end position="175"/>
    </location>
</feature>
<feature type="compositionally biased region" description="Low complexity" evidence="1">
    <location>
        <begin position="95"/>
        <end position="121"/>
    </location>
</feature>
<evidence type="ECO:0000313" key="3">
    <source>
        <dbReference type="Proteomes" id="UP000059680"/>
    </source>
</evidence>
<feature type="compositionally biased region" description="Low complexity" evidence="1">
    <location>
        <begin position="1"/>
        <end position="11"/>
    </location>
</feature>
<dbReference type="OMA" id="RGNRHAS"/>
<feature type="compositionally biased region" description="Pro residues" evidence="1">
    <location>
        <begin position="122"/>
        <end position="138"/>
    </location>
</feature>
<feature type="region of interest" description="Disordered" evidence="1">
    <location>
        <begin position="1"/>
        <end position="21"/>
    </location>
</feature>
<accession>A0A0P0V5M4</accession>
<dbReference type="ExpressionAtlas" id="A0A0P0V5M4">
    <property type="expression patterns" value="baseline and differential"/>
</dbReference>
<evidence type="ECO:0000313" key="2">
    <source>
        <dbReference type="EMBL" id="BAS73309.1"/>
    </source>
</evidence>
<feature type="compositionally biased region" description="Basic residues" evidence="1">
    <location>
        <begin position="83"/>
        <end position="94"/>
    </location>
</feature>
<name>A0A0P0V5M4_ORYSJ</name>
<dbReference type="Proteomes" id="UP000059680">
    <property type="component" value="Chromosome 1"/>
</dbReference>
<feature type="compositionally biased region" description="Pro residues" evidence="1">
    <location>
        <begin position="151"/>
        <end position="166"/>
    </location>
</feature>
<reference evidence="2 3" key="3">
    <citation type="journal article" date="2013" name="Rice">
        <title>Improvement of the Oryza sativa Nipponbare reference genome using next generation sequence and optical map data.</title>
        <authorList>
            <person name="Kawahara Y."/>
            <person name="de la Bastide M."/>
            <person name="Hamilton J.P."/>
            <person name="Kanamori H."/>
            <person name="McCombie W.R."/>
            <person name="Ouyang S."/>
            <person name="Schwartz D.C."/>
            <person name="Tanaka T."/>
            <person name="Wu J."/>
            <person name="Zhou S."/>
            <person name="Childs K.L."/>
            <person name="Davidson R.M."/>
            <person name="Lin H."/>
            <person name="Quesada-Ocampo L."/>
            <person name="Vaillancourt B."/>
            <person name="Sakai H."/>
            <person name="Lee S.S."/>
            <person name="Kim J."/>
            <person name="Numa H."/>
            <person name="Itoh T."/>
            <person name="Buell C.R."/>
            <person name="Matsumoto T."/>
        </authorList>
    </citation>
    <scope>NUCLEOTIDE SEQUENCE [LARGE SCALE GENOMIC DNA]</scope>
    <source>
        <strain evidence="3">cv. Nipponbare</strain>
    </source>
</reference>
<sequence length="190" mass="20617">NPASPSRTSLSPPRPHPCDPLLSHLPLLAAIESVPLPSPPSLPSHRRLPPVADPIRRLAAQLRLRSPHSLSQTRRLLIPVLRRNLRPPPRRHRSPSPVQRRAHPSTTTTTTTPPADPDIAAVPPPAKSVRPPPQPASPPLSLHRGNRHASPQPPPIRSHAAVPPPLKGQHQRRLADLHACCPPALPTEQV</sequence>
<protein>
    <submittedName>
        <fullName evidence="2">Os01g0632700 protein</fullName>
    </submittedName>
</protein>
<feature type="non-terminal residue" evidence="2">
    <location>
        <position position="1"/>
    </location>
</feature>
<gene>
    <name evidence="2" type="ordered locus">Os01g0632700</name>
    <name evidence="2" type="ORF">OSNPB_010632700</name>
</gene>
<evidence type="ECO:0000256" key="1">
    <source>
        <dbReference type="SAM" id="MobiDB-lite"/>
    </source>
</evidence>
<keyword evidence="3" id="KW-1185">Reference proteome</keyword>
<dbReference type="AlphaFoldDB" id="A0A0P0V5M4"/>
<dbReference type="Gramene" id="Os01t0632700-01">
    <property type="protein sequence ID" value="Os01t0632700-01"/>
    <property type="gene ID" value="Os01g0632700"/>
</dbReference>